<keyword evidence="2" id="KW-1185">Reference proteome</keyword>
<dbReference type="RefSeq" id="WP_227739621.1">
    <property type="nucleotide sequence ID" value="NZ_BAOJ01000055.1"/>
</dbReference>
<accession>A0A511QJ98</accession>
<dbReference type="InterPro" id="IPR011990">
    <property type="entry name" value="TPR-like_helical_dom_sf"/>
</dbReference>
<organism evidence="1 2">
    <name type="scientific">Vibrio sagamiensis NBRC 104589</name>
    <dbReference type="NCBI Taxonomy" id="1219064"/>
    <lineage>
        <taxon>Bacteria</taxon>
        <taxon>Pseudomonadati</taxon>
        <taxon>Pseudomonadota</taxon>
        <taxon>Gammaproteobacteria</taxon>
        <taxon>Vibrionales</taxon>
        <taxon>Vibrionaceae</taxon>
        <taxon>Vibrio</taxon>
    </lineage>
</organism>
<dbReference type="EMBL" id="BJXJ01000042">
    <property type="protein sequence ID" value="GEM77146.1"/>
    <property type="molecule type" value="Genomic_DNA"/>
</dbReference>
<dbReference type="SUPFAM" id="SSF48452">
    <property type="entry name" value="TPR-like"/>
    <property type="match status" value="1"/>
</dbReference>
<name>A0A511QJ98_9VIBR</name>
<reference evidence="1 2" key="1">
    <citation type="submission" date="2019-07" db="EMBL/GenBank/DDBJ databases">
        <title>Whole genome shotgun sequence of Vibrio sagamiensis NBRC 104589.</title>
        <authorList>
            <person name="Hosoyama A."/>
            <person name="Uohara A."/>
            <person name="Ohji S."/>
            <person name="Ichikawa N."/>
        </authorList>
    </citation>
    <scope>NUCLEOTIDE SEQUENCE [LARGE SCALE GENOMIC DNA]</scope>
    <source>
        <strain evidence="1 2">NBRC 104589</strain>
    </source>
</reference>
<dbReference type="AlphaFoldDB" id="A0A511QJ98"/>
<sequence>MYSKKVEMNNKAKIEFGKTGEEFYSLLDGKIIEQEIARLRKSEKITTDQLKTIFELGVDFYNNFQFKEAEIIFAAYSSLNPYDHRGVGCLAAIYLEKGLFTKALDALNVLKTFPTNDLDETFLNISLCHYKLEEHLQAAAILIIVQESNLTEFNKTRFDYLQQQLKPYLSN</sequence>
<dbReference type="Proteomes" id="UP000321922">
    <property type="component" value="Unassembled WGS sequence"/>
</dbReference>
<protein>
    <recommendedName>
        <fullName evidence="3">CesD/SycD/LcrH family type III secretion system chaperone</fullName>
    </recommendedName>
</protein>
<comment type="caution">
    <text evidence="1">The sequence shown here is derived from an EMBL/GenBank/DDBJ whole genome shotgun (WGS) entry which is preliminary data.</text>
</comment>
<evidence type="ECO:0008006" key="3">
    <source>
        <dbReference type="Google" id="ProtNLM"/>
    </source>
</evidence>
<dbReference type="Gene3D" id="1.25.40.10">
    <property type="entry name" value="Tetratricopeptide repeat domain"/>
    <property type="match status" value="1"/>
</dbReference>
<evidence type="ECO:0000313" key="2">
    <source>
        <dbReference type="Proteomes" id="UP000321922"/>
    </source>
</evidence>
<gene>
    <name evidence="1" type="ORF">VSA01S_32580</name>
</gene>
<evidence type="ECO:0000313" key="1">
    <source>
        <dbReference type="EMBL" id="GEM77146.1"/>
    </source>
</evidence>
<proteinExistence type="predicted"/>